<feature type="non-terminal residue" evidence="1">
    <location>
        <position position="97"/>
    </location>
</feature>
<dbReference type="AlphaFoldDB" id="A0A8J4TND3"/>
<dbReference type="Proteomes" id="UP000727407">
    <property type="component" value="Unassembled WGS sequence"/>
</dbReference>
<gene>
    <name evidence="1" type="primary">hnmt</name>
    <name evidence="1" type="ORF">DAT39_016269</name>
</gene>
<dbReference type="InterPro" id="IPR029063">
    <property type="entry name" value="SAM-dependent_MTases_sf"/>
</dbReference>
<protein>
    <submittedName>
        <fullName evidence="1">Histamine N-methyltransferase-like</fullName>
    </submittedName>
</protein>
<keyword evidence="2" id="KW-1185">Reference proteome</keyword>
<feature type="non-terminal residue" evidence="1">
    <location>
        <position position="1"/>
    </location>
</feature>
<evidence type="ECO:0000313" key="2">
    <source>
        <dbReference type="Proteomes" id="UP000727407"/>
    </source>
</evidence>
<dbReference type="EMBL" id="QNUK01000397">
    <property type="protein sequence ID" value="KAF5894034.1"/>
    <property type="molecule type" value="Genomic_DNA"/>
</dbReference>
<name>A0A8J4TND3_CLAMG</name>
<dbReference type="SUPFAM" id="SSF53335">
    <property type="entry name" value="S-adenosyl-L-methionine-dependent methyltransferases"/>
    <property type="match status" value="1"/>
</dbReference>
<sequence length="97" mass="11042">DSGWGGLWRRYRDQVHSRCVTTADIKSFLDSKGIPYRSHRFASSIDITECFTPGDEKGELMLDFLTEILEFSKSARPELKVGVLEMLKQPGCSREVD</sequence>
<comment type="caution">
    <text evidence="1">The sequence shown here is derived from an EMBL/GenBank/DDBJ whole genome shotgun (WGS) entry which is preliminary data.</text>
</comment>
<dbReference type="Gene3D" id="3.40.50.150">
    <property type="entry name" value="Vaccinia Virus protein VP39"/>
    <property type="match status" value="1"/>
</dbReference>
<evidence type="ECO:0000313" key="1">
    <source>
        <dbReference type="EMBL" id="KAF5894034.1"/>
    </source>
</evidence>
<dbReference type="OrthoDB" id="5984880at2759"/>
<reference evidence="1" key="1">
    <citation type="submission" date="2020-07" db="EMBL/GenBank/DDBJ databases">
        <title>Clarias magur genome sequencing, assembly and annotation.</title>
        <authorList>
            <person name="Kushwaha B."/>
            <person name="Kumar R."/>
            <person name="Das P."/>
            <person name="Joshi C.G."/>
            <person name="Kumar D."/>
            <person name="Nagpure N.S."/>
            <person name="Pandey M."/>
            <person name="Agarwal S."/>
            <person name="Srivastava S."/>
            <person name="Singh M."/>
            <person name="Sahoo L."/>
            <person name="Jayasankar P."/>
            <person name="Meher P.K."/>
            <person name="Koringa P.G."/>
            <person name="Iquebal M.A."/>
            <person name="Das S.P."/>
            <person name="Bit A."/>
            <person name="Patnaik S."/>
            <person name="Patel N."/>
            <person name="Shah T.M."/>
            <person name="Hinsu A."/>
            <person name="Jena J.K."/>
        </authorList>
    </citation>
    <scope>NUCLEOTIDE SEQUENCE</scope>
    <source>
        <strain evidence="1">CIFAMagur01</strain>
        <tissue evidence="1">Testis</tissue>
    </source>
</reference>
<organism evidence="1 2">
    <name type="scientific">Clarias magur</name>
    <name type="common">Asian catfish</name>
    <name type="synonym">Macropteronotus magur</name>
    <dbReference type="NCBI Taxonomy" id="1594786"/>
    <lineage>
        <taxon>Eukaryota</taxon>
        <taxon>Metazoa</taxon>
        <taxon>Chordata</taxon>
        <taxon>Craniata</taxon>
        <taxon>Vertebrata</taxon>
        <taxon>Euteleostomi</taxon>
        <taxon>Actinopterygii</taxon>
        <taxon>Neopterygii</taxon>
        <taxon>Teleostei</taxon>
        <taxon>Ostariophysi</taxon>
        <taxon>Siluriformes</taxon>
        <taxon>Clariidae</taxon>
        <taxon>Clarias</taxon>
    </lineage>
</organism>
<proteinExistence type="predicted"/>
<accession>A0A8J4TND3</accession>